<evidence type="ECO:0000256" key="2">
    <source>
        <dbReference type="ARBA" id="ARBA00022448"/>
    </source>
</evidence>
<evidence type="ECO:0000256" key="3">
    <source>
        <dbReference type="ARBA" id="ARBA00022475"/>
    </source>
</evidence>
<reference evidence="9 10" key="1">
    <citation type="submission" date="2018-01" db="EMBL/GenBank/DDBJ databases">
        <authorList>
            <person name="Gaut B.S."/>
            <person name="Morton B.R."/>
            <person name="Clegg M.T."/>
            <person name="Duvall M.R."/>
        </authorList>
    </citation>
    <scope>NUCLEOTIDE SEQUENCE [LARGE SCALE GENOMIC DNA]</scope>
    <source>
        <strain evidence="9">GP69</strain>
    </source>
</reference>
<evidence type="ECO:0000313" key="9">
    <source>
        <dbReference type="EMBL" id="SOY32066.1"/>
    </source>
</evidence>
<organism evidence="9 10">
    <name type="scientific">Acetatifactor muris</name>
    <dbReference type="NCBI Taxonomy" id="879566"/>
    <lineage>
        <taxon>Bacteria</taxon>
        <taxon>Bacillati</taxon>
        <taxon>Bacillota</taxon>
        <taxon>Clostridia</taxon>
        <taxon>Lachnospirales</taxon>
        <taxon>Lachnospiraceae</taxon>
        <taxon>Acetatifactor</taxon>
    </lineage>
</organism>
<dbReference type="CDD" id="cd06261">
    <property type="entry name" value="TM_PBP2"/>
    <property type="match status" value="1"/>
</dbReference>
<keyword evidence="3" id="KW-1003">Cell membrane</keyword>
<evidence type="ECO:0000256" key="4">
    <source>
        <dbReference type="ARBA" id="ARBA00022692"/>
    </source>
</evidence>
<dbReference type="InterPro" id="IPR035906">
    <property type="entry name" value="MetI-like_sf"/>
</dbReference>
<evidence type="ECO:0000313" key="10">
    <source>
        <dbReference type="Proteomes" id="UP000236311"/>
    </source>
</evidence>
<dbReference type="PROSITE" id="PS50928">
    <property type="entry name" value="ABC_TM1"/>
    <property type="match status" value="1"/>
</dbReference>
<feature type="domain" description="ABC transmembrane type-1" evidence="8">
    <location>
        <begin position="82"/>
        <end position="293"/>
    </location>
</feature>
<evidence type="ECO:0000259" key="8">
    <source>
        <dbReference type="PROSITE" id="PS50928"/>
    </source>
</evidence>
<proteinExistence type="inferred from homology"/>
<dbReference type="InterPro" id="IPR051393">
    <property type="entry name" value="ABC_transporter_permease"/>
</dbReference>
<gene>
    <name evidence="9" type="primary">lacF_5</name>
    <name evidence="9" type="ORF">AMURIS_04819</name>
</gene>
<dbReference type="GO" id="GO:0005886">
    <property type="term" value="C:plasma membrane"/>
    <property type="evidence" value="ECO:0007669"/>
    <property type="project" value="UniProtKB-SubCell"/>
</dbReference>
<keyword evidence="4 7" id="KW-0812">Transmembrane</keyword>
<dbReference type="Gene3D" id="1.10.3720.10">
    <property type="entry name" value="MetI-like"/>
    <property type="match status" value="1"/>
</dbReference>
<dbReference type="SUPFAM" id="SSF160964">
    <property type="entry name" value="MalF N-terminal region-like"/>
    <property type="match status" value="1"/>
</dbReference>
<evidence type="ECO:0000256" key="1">
    <source>
        <dbReference type="ARBA" id="ARBA00004651"/>
    </source>
</evidence>
<dbReference type="AlphaFoldDB" id="A0A2K4ZNR2"/>
<name>A0A2K4ZNR2_9FIRM</name>
<evidence type="ECO:0000256" key="7">
    <source>
        <dbReference type="RuleBase" id="RU363032"/>
    </source>
</evidence>
<dbReference type="EMBL" id="OFSM01000038">
    <property type="protein sequence ID" value="SOY32066.1"/>
    <property type="molecule type" value="Genomic_DNA"/>
</dbReference>
<dbReference type="SUPFAM" id="SSF161098">
    <property type="entry name" value="MetI-like"/>
    <property type="match status" value="1"/>
</dbReference>
<feature type="transmembrane region" description="Helical" evidence="7">
    <location>
        <begin position="88"/>
        <end position="107"/>
    </location>
</feature>
<dbReference type="Pfam" id="PF00528">
    <property type="entry name" value="BPD_transp_1"/>
    <property type="match status" value="1"/>
</dbReference>
<comment type="subcellular location">
    <subcellularLocation>
        <location evidence="1 7">Cell membrane</location>
        <topology evidence="1 7">Multi-pass membrane protein</topology>
    </subcellularLocation>
</comment>
<feature type="transmembrane region" description="Helical" evidence="7">
    <location>
        <begin position="272"/>
        <end position="294"/>
    </location>
</feature>
<comment type="similarity">
    <text evidence="7">Belongs to the binding-protein-dependent transport system permease family.</text>
</comment>
<evidence type="ECO:0000256" key="5">
    <source>
        <dbReference type="ARBA" id="ARBA00022989"/>
    </source>
</evidence>
<dbReference type="RefSeq" id="WP_103242038.1">
    <property type="nucleotide sequence ID" value="NZ_JANJZD010000041.1"/>
</dbReference>
<keyword evidence="6 7" id="KW-0472">Membrane</keyword>
<dbReference type="GO" id="GO:0055085">
    <property type="term" value="P:transmembrane transport"/>
    <property type="evidence" value="ECO:0007669"/>
    <property type="project" value="InterPro"/>
</dbReference>
<keyword evidence="2 7" id="KW-0813">Transport</keyword>
<keyword evidence="5 7" id="KW-1133">Transmembrane helix</keyword>
<evidence type="ECO:0000256" key="6">
    <source>
        <dbReference type="ARBA" id="ARBA00023136"/>
    </source>
</evidence>
<dbReference type="OrthoDB" id="9788108at2"/>
<feature type="transmembrane region" description="Helical" evidence="7">
    <location>
        <begin position="168"/>
        <end position="191"/>
    </location>
</feature>
<accession>A0A2K4ZNR2</accession>
<sequence length="308" mass="34598">MQALRADKKTPAGRRKEWKNMAVGYAFIFPVVVGLVVFTAIPFFYSLYLAFTDFNGLKQPNWVGIRNFATMFFQDDKFWLSLKITFKFAFVQVPLKLGFALLVAVLLSKASKGVGFYRVAYYVPSVLGGSVAVAMTWKVLWANNGAINSLLKVFGIEPVYWLKDTRTALYVLVLLGVWQFGSSMLIFLAGLKDIPRSYYEAAIMDGAGPWQRFQKITLPLLTPSIFFNLVNGIIGSLQAFNSAYLVTSGGPMNSTLYYGLNVYNQAFNYNKFGYASAMAWFMLLIITALTAIVFRSSSGWVYYQSEQN</sequence>
<dbReference type="Proteomes" id="UP000236311">
    <property type="component" value="Unassembled WGS sequence"/>
</dbReference>
<protein>
    <submittedName>
        <fullName evidence="9">Lactose transport system permease protein LacF</fullName>
    </submittedName>
</protein>
<feature type="transmembrane region" description="Helical" evidence="7">
    <location>
        <begin position="119"/>
        <end position="140"/>
    </location>
</feature>
<feature type="transmembrane region" description="Helical" evidence="7">
    <location>
        <begin position="21"/>
        <end position="45"/>
    </location>
</feature>
<dbReference type="PANTHER" id="PTHR30193:SF1">
    <property type="entry name" value="ABC TRANSPORTER PERMEASE PROTEIN YESP-RELATED"/>
    <property type="match status" value="1"/>
</dbReference>
<dbReference type="PANTHER" id="PTHR30193">
    <property type="entry name" value="ABC TRANSPORTER PERMEASE PROTEIN"/>
    <property type="match status" value="1"/>
</dbReference>
<dbReference type="InterPro" id="IPR000515">
    <property type="entry name" value="MetI-like"/>
</dbReference>
<keyword evidence="10" id="KW-1185">Reference proteome</keyword>